<dbReference type="SUPFAM" id="SSF118116">
    <property type="entry name" value="DNA mismatch repair protein MutL"/>
    <property type="match status" value="1"/>
</dbReference>
<evidence type="ECO:0000313" key="8">
    <source>
        <dbReference type="EMBL" id="PKK91725.1"/>
    </source>
</evidence>
<evidence type="ECO:0000256" key="3">
    <source>
        <dbReference type="ARBA" id="ARBA00023204"/>
    </source>
</evidence>
<comment type="similarity">
    <text evidence="1 4">Belongs to the DNA mismatch repair MutL/HexB family.</text>
</comment>
<dbReference type="Gene3D" id="3.30.1540.20">
    <property type="entry name" value="MutL, C-terminal domain, dimerisation subdomain"/>
    <property type="match status" value="1"/>
</dbReference>
<dbReference type="PANTHER" id="PTHR10073">
    <property type="entry name" value="DNA MISMATCH REPAIR PROTEIN MLH, PMS, MUTL"/>
    <property type="match status" value="1"/>
</dbReference>
<dbReference type="NCBIfam" id="TIGR00585">
    <property type="entry name" value="mutl"/>
    <property type="match status" value="1"/>
</dbReference>
<evidence type="ECO:0000256" key="4">
    <source>
        <dbReference type="HAMAP-Rule" id="MF_00149"/>
    </source>
</evidence>
<dbReference type="Pfam" id="PF13589">
    <property type="entry name" value="HATPase_c_3"/>
    <property type="match status" value="1"/>
</dbReference>
<dbReference type="InterPro" id="IPR002099">
    <property type="entry name" value="MutL/Mlh/PMS"/>
</dbReference>
<organism evidence="8 9">
    <name type="scientific">Candidatus Wallbacteria bacterium HGW-Wallbacteria-1</name>
    <dbReference type="NCBI Taxonomy" id="2013854"/>
    <lineage>
        <taxon>Bacteria</taxon>
        <taxon>Candidatus Walliibacteriota</taxon>
    </lineage>
</organism>
<reference evidence="8 9" key="1">
    <citation type="journal article" date="2017" name="ISME J.">
        <title>Potential for microbial H2 and metal transformations associated with novel bacteria and archaea in deep terrestrial subsurface sediments.</title>
        <authorList>
            <person name="Hernsdorf A.W."/>
            <person name="Amano Y."/>
            <person name="Miyakawa K."/>
            <person name="Ise K."/>
            <person name="Suzuki Y."/>
            <person name="Anantharaman K."/>
            <person name="Probst A."/>
            <person name="Burstein D."/>
            <person name="Thomas B.C."/>
            <person name="Banfield J.F."/>
        </authorList>
    </citation>
    <scope>NUCLEOTIDE SEQUENCE [LARGE SCALE GENOMIC DNA]</scope>
    <source>
        <strain evidence="8">HGW-Wallbacteria-1</strain>
    </source>
</reference>
<proteinExistence type="inferred from homology"/>
<feature type="domain" description="DNA mismatch repair protein S5" evidence="7">
    <location>
        <begin position="211"/>
        <end position="339"/>
    </location>
</feature>
<dbReference type="InterPro" id="IPR014762">
    <property type="entry name" value="DNA_mismatch_repair_CS"/>
</dbReference>
<evidence type="ECO:0000256" key="1">
    <source>
        <dbReference type="ARBA" id="ARBA00006082"/>
    </source>
</evidence>
<name>A0A2N1PTQ0_9BACT</name>
<dbReference type="InterPro" id="IPR013507">
    <property type="entry name" value="DNA_mismatch_S5_2-like"/>
</dbReference>
<sequence>MSSSRIKILKDEVANAIAAGEVVERPFSVVKELVENSLDAGATEIVIELKFGGQKLISVRDNGIGMNQDDALLAFERHATSKVETMTDIQSVSTLGFRGEALPSIAAVAKVDIITRDESTMAGTMIRIEGGILKKVSEVGSPVGTTVAVRNLFYNLPARKKFLKSIGNEMSHVVNLISGYVLAYPTVTFKLIHNNRDVMSSAGLSSLRDAIRYIYGKEVEENLLETSFSCVLTGLEGGNGFPLMVSGYLTAPSISRPSAKNINVLVNRRPVYSRIVIAAMKEAFHTILPTGRFPVAVMDLRIDPMGVDVNVHPTKQEVRFIDEKGVLEAVRKALTASLTSGSLIQGLNIPAAQKSETTEFHQTMETSGAIAHEYASSECTVTENPGSESEDPDSNDSADTDSYDGSSHNPDISSGSADLKNRQYFSNEHTSASAETASMSRATTQSLPLTGGNSISHGRTAPAPSMGNTLTPMTRVETGLHEQSSNSTIHRHPRIAEAVAVGQVFNTFIVAQNQSEMLLLDQHIVHERIIYEELMRLYFTSDFTAQGLLFPVIIELSQTDVQVMYKNMYILNRLGFSIEAFGGNNFLVKTVPVILGRIEEKETIYEILDSLMTTLYVKKLDDLKESLIIRTACHTAIKAGEPLDLDTMSRLLNKLAMTENPYTCPHGRPIVVSMTASELGKRFKRG</sequence>
<dbReference type="InterPro" id="IPR042121">
    <property type="entry name" value="MutL_C_regsub"/>
</dbReference>
<dbReference type="GO" id="GO:0032300">
    <property type="term" value="C:mismatch repair complex"/>
    <property type="evidence" value="ECO:0007669"/>
    <property type="project" value="InterPro"/>
</dbReference>
<evidence type="ECO:0000256" key="5">
    <source>
        <dbReference type="SAM" id="MobiDB-lite"/>
    </source>
</evidence>
<dbReference type="GO" id="GO:0140664">
    <property type="term" value="F:ATP-dependent DNA damage sensor activity"/>
    <property type="evidence" value="ECO:0007669"/>
    <property type="project" value="InterPro"/>
</dbReference>
<dbReference type="Gene3D" id="3.30.1370.100">
    <property type="entry name" value="MutL, C-terminal domain, regulatory subdomain"/>
    <property type="match status" value="1"/>
</dbReference>
<dbReference type="SUPFAM" id="SSF54211">
    <property type="entry name" value="Ribosomal protein S5 domain 2-like"/>
    <property type="match status" value="1"/>
</dbReference>
<dbReference type="InterPro" id="IPR020667">
    <property type="entry name" value="DNA_mismatch_repair_MutL"/>
</dbReference>
<dbReference type="InterPro" id="IPR038973">
    <property type="entry name" value="MutL/Mlh/Pms-like"/>
</dbReference>
<dbReference type="PANTHER" id="PTHR10073:SF12">
    <property type="entry name" value="DNA MISMATCH REPAIR PROTEIN MLH1"/>
    <property type="match status" value="1"/>
</dbReference>
<dbReference type="HAMAP" id="MF_00149">
    <property type="entry name" value="DNA_mis_repair"/>
    <property type="match status" value="1"/>
</dbReference>
<dbReference type="Pfam" id="PF08676">
    <property type="entry name" value="MutL_C"/>
    <property type="match status" value="1"/>
</dbReference>
<feature type="compositionally biased region" description="Acidic residues" evidence="5">
    <location>
        <begin position="388"/>
        <end position="402"/>
    </location>
</feature>
<dbReference type="Gene3D" id="3.30.230.10">
    <property type="match status" value="1"/>
</dbReference>
<dbReference type="EMBL" id="PGXC01000002">
    <property type="protein sequence ID" value="PKK91725.1"/>
    <property type="molecule type" value="Genomic_DNA"/>
</dbReference>
<dbReference type="CDD" id="cd16926">
    <property type="entry name" value="HATPase_MutL-MLH-PMS-like"/>
    <property type="match status" value="1"/>
</dbReference>
<evidence type="ECO:0000259" key="7">
    <source>
        <dbReference type="SMART" id="SM01340"/>
    </source>
</evidence>
<gene>
    <name evidence="4" type="primary">mutL</name>
    <name evidence="8" type="ORF">CVV64_03420</name>
</gene>
<evidence type="ECO:0000259" key="6">
    <source>
        <dbReference type="SMART" id="SM00853"/>
    </source>
</evidence>
<dbReference type="GO" id="GO:0005524">
    <property type="term" value="F:ATP binding"/>
    <property type="evidence" value="ECO:0007669"/>
    <property type="project" value="InterPro"/>
</dbReference>
<dbReference type="SMART" id="SM01340">
    <property type="entry name" value="DNA_mis_repair"/>
    <property type="match status" value="1"/>
</dbReference>
<feature type="compositionally biased region" description="Polar residues" evidence="5">
    <location>
        <begin position="423"/>
        <end position="457"/>
    </location>
</feature>
<feature type="compositionally biased region" description="Polar residues" evidence="5">
    <location>
        <begin position="377"/>
        <end position="387"/>
    </location>
</feature>
<comment type="function">
    <text evidence="4">This protein is involved in the repair of mismatches in DNA. It is required for dam-dependent methyl-directed DNA mismatch repair. May act as a 'molecular matchmaker', a protein that promotes the formation of a stable complex between two or more DNA-binding proteins in an ATP-dependent manner without itself being part of a final effector complex.</text>
</comment>
<dbReference type="InterPro" id="IPR037198">
    <property type="entry name" value="MutL_C_sf"/>
</dbReference>
<dbReference type="SUPFAM" id="SSF55874">
    <property type="entry name" value="ATPase domain of HSP90 chaperone/DNA topoisomerase II/histidine kinase"/>
    <property type="match status" value="1"/>
</dbReference>
<dbReference type="InterPro" id="IPR014721">
    <property type="entry name" value="Ribsml_uS5_D2-typ_fold_subgr"/>
</dbReference>
<dbReference type="CDD" id="cd00782">
    <property type="entry name" value="MutL_Trans"/>
    <property type="match status" value="1"/>
</dbReference>
<dbReference type="AlphaFoldDB" id="A0A2N1PTQ0"/>
<dbReference type="InterPro" id="IPR014790">
    <property type="entry name" value="MutL_C"/>
</dbReference>
<accession>A0A2N1PTQ0</accession>
<dbReference type="Gene3D" id="3.30.565.10">
    <property type="entry name" value="Histidine kinase-like ATPase, C-terminal domain"/>
    <property type="match status" value="1"/>
</dbReference>
<feature type="region of interest" description="Disordered" evidence="5">
    <location>
        <begin position="377"/>
        <end position="469"/>
    </location>
</feature>
<dbReference type="InterPro" id="IPR020568">
    <property type="entry name" value="Ribosomal_Su5_D2-typ_SF"/>
</dbReference>
<dbReference type="GO" id="GO:0006298">
    <property type="term" value="P:mismatch repair"/>
    <property type="evidence" value="ECO:0007669"/>
    <property type="project" value="UniProtKB-UniRule"/>
</dbReference>
<feature type="domain" description="MutL C-terminal dimerisation" evidence="6">
    <location>
        <begin position="500"/>
        <end position="643"/>
    </location>
</feature>
<keyword evidence="2 4" id="KW-0227">DNA damage</keyword>
<dbReference type="InterPro" id="IPR036890">
    <property type="entry name" value="HATPase_C_sf"/>
</dbReference>
<dbReference type="PROSITE" id="PS00058">
    <property type="entry name" value="DNA_MISMATCH_REPAIR_1"/>
    <property type="match status" value="1"/>
</dbReference>
<dbReference type="InterPro" id="IPR042120">
    <property type="entry name" value="MutL_C_dimsub"/>
</dbReference>
<dbReference type="GO" id="GO:0030983">
    <property type="term" value="F:mismatched DNA binding"/>
    <property type="evidence" value="ECO:0007669"/>
    <property type="project" value="InterPro"/>
</dbReference>
<dbReference type="Proteomes" id="UP000233256">
    <property type="component" value="Unassembled WGS sequence"/>
</dbReference>
<dbReference type="FunFam" id="3.30.565.10:FF:000003">
    <property type="entry name" value="DNA mismatch repair endonuclease MutL"/>
    <property type="match status" value="1"/>
</dbReference>
<protein>
    <recommendedName>
        <fullName evidence="4">DNA mismatch repair protein MutL</fullName>
    </recommendedName>
</protein>
<dbReference type="SMART" id="SM00853">
    <property type="entry name" value="MutL_C"/>
    <property type="match status" value="1"/>
</dbReference>
<dbReference type="Pfam" id="PF01119">
    <property type="entry name" value="DNA_mis_repair"/>
    <property type="match status" value="1"/>
</dbReference>
<keyword evidence="3 4" id="KW-0234">DNA repair</keyword>
<evidence type="ECO:0000256" key="2">
    <source>
        <dbReference type="ARBA" id="ARBA00022763"/>
    </source>
</evidence>
<dbReference type="GO" id="GO:0016887">
    <property type="term" value="F:ATP hydrolysis activity"/>
    <property type="evidence" value="ECO:0007669"/>
    <property type="project" value="InterPro"/>
</dbReference>
<comment type="caution">
    <text evidence="8">The sequence shown here is derived from an EMBL/GenBank/DDBJ whole genome shotgun (WGS) entry which is preliminary data.</text>
</comment>
<feature type="compositionally biased region" description="Polar residues" evidence="5">
    <location>
        <begin position="403"/>
        <end position="416"/>
    </location>
</feature>
<evidence type="ECO:0000313" key="9">
    <source>
        <dbReference type="Proteomes" id="UP000233256"/>
    </source>
</evidence>